<sequence>MAVVAAAGAGTASGLVAGAVAAVYGGGAAGLELRRRRADRHARAVSATLDTVTEMAAELRAGAAPVVVVEAAGAVLAATPAERASVLAACEVSERTGAPLADVLDGVEGYLRQSNRLRQSAAAHRSGTRATAVLLTMLPAAGVAVGYGIGADPLRPLFHSAVGVACVAAACVLQVGGLVWTERLSKVDA</sequence>
<organism evidence="2 3">
    <name type="scientific">Virgisporangium aurantiacum</name>
    <dbReference type="NCBI Taxonomy" id="175570"/>
    <lineage>
        <taxon>Bacteria</taxon>
        <taxon>Bacillati</taxon>
        <taxon>Actinomycetota</taxon>
        <taxon>Actinomycetes</taxon>
        <taxon>Micromonosporales</taxon>
        <taxon>Micromonosporaceae</taxon>
        <taxon>Virgisporangium</taxon>
    </lineage>
</organism>
<evidence type="ECO:0000313" key="2">
    <source>
        <dbReference type="EMBL" id="GIJ61737.1"/>
    </source>
</evidence>
<proteinExistence type="predicted"/>
<accession>A0A8J4E7E3</accession>
<keyword evidence="3" id="KW-1185">Reference proteome</keyword>
<gene>
    <name evidence="2" type="ORF">Vau01_092530</name>
</gene>
<keyword evidence="1" id="KW-1133">Transmembrane helix</keyword>
<evidence type="ECO:0000313" key="3">
    <source>
        <dbReference type="Proteomes" id="UP000612585"/>
    </source>
</evidence>
<dbReference type="PANTHER" id="PTHR35007:SF4">
    <property type="entry name" value="CONSERVED TRANSMEMBRANE PROTEIN-RELATED"/>
    <property type="match status" value="1"/>
</dbReference>
<keyword evidence="1" id="KW-0472">Membrane</keyword>
<dbReference type="PANTHER" id="PTHR35007">
    <property type="entry name" value="INTEGRAL MEMBRANE PROTEIN-RELATED"/>
    <property type="match status" value="1"/>
</dbReference>
<reference evidence="2" key="1">
    <citation type="submission" date="2021-01" db="EMBL/GenBank/DDBJ databases">
        <title>Whole genome shotgun sequence of Virgisporangium aurantiacum NBRC 16421.</title>
        <authorList>
            <person name="Komaki H."/>
            <person name="Tamura T."/>
        </authorList>
    </citation>
    <scope>NUCLEOTIDE SEQUENCE</scope>
    <source>
        <strain evidence="2">NBRC 16421</strain>
    </source>
</reference>
<protein>
    <recommendedName>
        <fullName evidence="4">Tight adherence protein B</fullName>
    </recommendedName>
</protein>
<evidence type="ECO:0008006" key="4">
    <source>
        <dbReference type="Google" id="ProtNLM"/>
    </source>
</evidence>
<feature type="transmembrane region" description="Helical" evidence="1">
    <location>
        <begin position="157"/>
        <end position="180"/>
    </location>
</feature>
<dbReference type="Proteomes" id="UP000612585">
    <property type="component" value="Unassembled WGS sequence"/>
</dbReference>
<comment type="caution">
    <text evidence="2">The sequence shown here is derived from an EMBL/GenBank/DDBJ whole genome shotgun (WGS) entry which is preliminary data.</text>
</comment>
<dbReference type="EMBL" id="BOPG01000070">
    <property type="protein sequence ID" value="GIJ61737.1"/>
    <property type="molecule type" value="Genomic_DNA"/>
</dbReference>
<keyword evidence="1" id="KW-0812">Transmembrane</keyword>
<evidence type="ECO:0000256" key="1">
    <source>
        <dbReference type="SAM" id="Phobius"/>
    </source>
</evidence>
<feature type="transmembrane region" description="Helical" evidence="1">
    <location>
        <begin position="132"/>
        <end position="151"/>
    </location>
</feature>
<name>A0A8J4E7E3_9ACTN</name>
<feature type="transmembrane region" description="Helical" evidence="1">
    <location>
        <begin position="12"/>
        <end position="33"/>
    </location>
</feature>
<dbReference type="AlphaFoldDB" id="A0A8J4E7E3"/>